<name>A0ACC1HBH7_9FUNG</name>
<comment type="caution">
    <text evidence="1">The sequence shown here is derived from an EMBL/GenBank/DDBJ whole genome shotgun (WGS) entry which is preliminary data.</text>
</comment>
<proteinExistence type="predicted"/>
<feature type="non-terminal residue" evidence="1">
    <location>
        <position position="1"/>
    </location>
</feature>
<sequence>FESKSSRVKGVAFHPKRPWILASLHNGTVQLWDYRMGILLEKFKEHDGPVRGIAFHPSRDLFVSGGDDYKIRVWSYKTRRCLFTLQGHLDYVRTVYFHPVQPWIISASDDQTVRIWNWQSKQCIAVLAGHNHYVMCAQFHPTEDLVVSASLDQTVRVWDISGLRKKNAAGAPTMAMPEMIGAKAVGMSSGQPDLFGSMDVVVKFVLEGHMRGVNWCAFHPEKPLILSAGDDRQIKVWRMNDNKAWELDACRGHYNNVSSALFFPRRDFIISDSEDRSIRVWDASKRTLLQTFRREQDRFWCLCAHPEINLFAAGHDNGLIVFKLERERPASTMYQNSLVYVAGSELRVHDFNGNTTSTLLKIRGPSPGKYTPPPRSLSFNPAEKMILLSSDADGGSYELHQLSADLSGGQVRRGSGSSAVWIGRNRFAVLEKESQTIHIRDPANVTTKSFKAPIPTNHIFMAPGGNLILSSASSVVLFDVNSNAVISELSSPNVKYVSWSVDMTK</sequence>
<dbReference type="EMBL" id="JAMZIH010006470">
    <property type="protein sequence ID" value="KAJ1673888.1"/>
    <property type="molecule type" value="Genomic_DNA"/>
</dbReference>
<dbReference type="Proteomes" id="UP001145114">
    <property type="component" value="Unassembled WGS sequence"/>
</dbReference>
<gene>
    <name evidence="1" type="ORF">EV182_004370</name>
</gene>
<accession>A0ACC1HBH7</accession>
<protein>
    <submittedName>
        <fullName evidence="1">Uncharacterized protein</fullName>
    </submittedName>
</protein>
<feature type="non-terminal residue" evidence="1">
    <location>
        <position position="505"/>
    </location>
</feature>
<organism evidence="1 2">
    <name type="scientific">Spiromyces aspiralis</name>
    <dbReference type="NCBI Taxonomy" id="68401"/>
    <lineage>
        <taxon>Eukaryota</taxon>
        <taxon>Fungi</taxon>
        <taxon>Fungi incertae sedis</taxon>
        <taxon>Zoopagomycota</taxon>
        <taxon>Kickxellomycotina</taxon>
        <taxon>Kickxellomycetes</taxon>
        <taxon>Kickxellales</taxon>
        <taxon>Kickxellaceae</taxon>
        <taxon>Spiromyces</taxon>
    </lineage>
</organism>
<evidence type="ECO:0000313" key="1">
    <source>
        <dbReference type="EMBL" id="KAJ1673888.1"/>
    </source>
</evidence>
<reference evidence="1" key="1">
    <citation type="submission" date="2022-06" db="EMBL/GenBank/DDBJ databases">
        <title>Phylogenomic reconstructions and comparative analyses of Kickxellomycotina fungi.</title>
        <authorList>
            <person name="Reynolds N.K."/>
            <person name="Stajich J.E."/>
            <person name="Barry K."/>
            <person name="Grigoriev I.V."/>
            <person name="Crous P."/>
            <person name="Smith M.E."/>
        </authorList>
    </citation>
    <scope>NUCLEOTIDE SEQUENCE</scope>
    <source>
        <strain evidence="1">RSA 2271</strain>
    </source>
</reference>
<evidence type="ECO:0000313" key="2">
    <source>
        <dbReference type="Proteomes" id="UP001145114"/>
    </source>
</evidence>
<keyword evidence="2" id="KW-1185">Reference proteome</keyword>